<evidence type="ECO:0000259" key="6">
    <source>
        <dbReference type="PROSITE" id="PS50893"/>
    </source>
</evidence>
<dbReference type="Gene3D" id="3.40.50.300">
    <property type="entry name" value="P-loop containing nucleotide triphosphate hydrolases"/>
    <property type="match status" value="1"/>
</dbReference>
<sequence length="230" mass="25796">MLCAEQLTKKYRTGEGVFNLNFKVSNGKIVGLVGTSGSGKTTLMRCLAGLLEPDEGRVLLDGSHPNTSEGRKKIAYLPEQADLIPDLTVVEQLHFKAMAFGHKGPSLERIVQEAIKAVNLGAYAEQLCGQLSAGQRRRVWLAWAVLQQAELYLLDDPTSGLDRKTQKWLKQWLDEQRLAGNSIVVATQHIHWIEDIADYCLVLEQGKIVKRKKRPNKLIVLDEKLLNRQD</sequence>
<dbReference type="GO" id="GO:0017004">
    <property type="term" value="P:cytochrome complex assembly"/>
    <property type="evidence" value="ECO:0007669"/>
    <property type="project" value="UniProtKB-KW"/>
</dbReference>
<protein>
    <submittedName>
        <fullName evidence="7">ABC-2 type transport system ATP-binding protein</fullName>
    </submittedName>
</protein>
<reference evidence="7 8" key="1">
    <citation type="submission" date="2016-10" db="EMBL/GenBank/DDBJ databases">
        <authorList>
            <person name="de Groot N.N."/>
        </authorList>
    </citation>
    <scope>NUCLEOTIDE SEQUENCE [LARGE SCALE GENOMIC DNA]</scope>
    <source>
        <strain evidence="7 8">CGMCC 1.10434</strain>
    </source>
</reference>
<evidence type="ECO:0000256" key="2">
    <source>
        <dbReference type="ARBA" id="ARBA00022448"/>
    </source>
</evidence>
<dbReference type="GO" id="GO:0016887">
    <property type="term" value="F:ATP hydrolysis activity"/>
    <property type="evidence" value="ECO:0007669"/>
    <property type="project" value="InterPro"/>
</dbReference>
<evidence type="ECO:0000256" key="5">
    <source>
        <dbReference type="ARBA" id="ARBA00022840"/>
    </source>
</evidence>
<evidence type="ECO:0000256" key="3">
    <source>
        <dbReference type="ARBA" id="ARBA00022741"/>
    </source>
</evidence>
<feature type="domain" description="ABC transporter" evidence="6">
    <location>
        <begin position="2"/>
        <end position="230"/>
    </location>
</feature>
<comment type="similarity">
    <text evidence="1">Belongs to the ABC transporter superfamily.</text>
</comment>
<name>A0A1H8M476_9BACI</name>
<keyword evidence="3" id="KW-0547">Nucleotide-binding</keyword>
<dbReference type="GO" id="GO:0005524">
    <property type="term" value="F:ATP binding"/>
    <property type="evidence" value="ECO:0007669"/>
    <property type="project" value="UniProtKB-KW"/>
</dbReference>
<keyword evidence="4" id="KW-0201">Cytochrome c-type biogenesis</keyword>
<dbReference type="InterPro" id="IPR050763">
    <property type="entry name" value="ABC_transporter_ATP-binding"/>
</dbReference>
<dbReference type="CDD" id="cd03230">
    <property type="entry name" value="ABC_DR_subfamily_A"/>
    <property type="match status" value="1"/>
</dbReference>
<dbReference type="PROSITE" id="PS50893">
    <property type="entry name" value="ABC_TRANSPORTER_2"/>
    <property type="match status" value="1"/>
</dbReference>
<evidence type="ECO:0000313" key="7">
    <source>
        <dbReference type="EMBL" id="SEO12139.1"/>
    </source>
</evidence>
<dbReference type="Pfam" id="PF00005">
    <property type="entry name" value="ABC_tran"/>
    <property type="match status" value="1"/>
</dbReference>
<dbReference type="STRING" id="872970.SAMN04488134_10425"/>
<dbReference type="InterPro" id="IPR003439">
    <property type="entry name" value="ABC_transporter-like_ATP-bd"/>
</dbReference>
<dbReference type="RefSeq" id="WP_245751611.1">
    <property type="nucleotide sequence ID" value="NZ_FODJ01000004.1"/>
</dbReference>
<dbReference type="InterPro" id="IPR003593">
    <property type="entry name" value="AAA+_ATPase"/>
</dbReference>
<gene>
    <name evidence="7" type="ORF">SAMN04488134_10425</name>
</gene>
<evidence type="ECO:0000256" key="4">
    <source>
        <dbReference type="ARBA" id="ARBA00022748"/>
    </source>
</evidence>
<keyword evidence="2" id="KW-0813">Transport</keyword>
<dbReference type="EMBL" id="FODJ01000004">
    <property type="protein sequence ID" value="SEO12139.1"/>
    <property type="molecule type" value="Genomic_DNA"/>
</dbReference>
<evidence type="ECO:0000313" key="8">
    <source>
        <dbReference type="Proteomes" id="UP000199300"/>
    </source>
</evidence>
<keyword evidence="8" id="KW-1185">Reference proteome</keyword>
<proteinExistence type="inferred from homology"/>
<dbReference type="NCBIfam" id="TIGR01189">
    <property type="entry name" value="ccmA"/>
    <property type="match status" value="1"/>
</dbReference>
<evidence type="ECO:0000256" key="1">
    <source>
        <dbReference type="ARBA" id="ARBA00005417"/>
    </source>
</evidence>
<dbReference type="SMART" id="SM00382">
    <property type="entry name" value="AAA"/>
    <property type="match status" value="1"/>
</dbReference>
<dbReference type="SUPFAM" id="SSF52540">
    <property type="entry name" value="P-loop containing nucleoside triphosphate hydrolases"/>
    <property type="match status" value="1"/>
</dbReference>
<dbReference type="Proteomes" id="UP000199300">
    <property type="component" value="Unassembled WGS sequence"/>
</dbReference>
<dbReference type="PANTHER" id="PTHR42711">
    <property type="entry name" value="ABC TRANSPORTER ATP-BINDING PROTEIN"/>
    <property type="match status" value="1"/>
</dbReference>
<organism evidence="7 8">
    <name type="scientific">Amphibacillus marinus</name>
    <dbReference type="NCBI Taxonomy" id="872970"/>
    <lineage>
        <taxon>Bacteria</taxon>
        <taxon>Bacillati</taxon>
        <taxon>Bacillota</taxon>
        <taxon>Bacilli</taxon>
        <taxon>Bacillales</taxon>
        <taxon>Bacillaceae</taxon>
        <taxon>Amphibacillus</taxon>
    </lineage>
</organism>
<dbReference type="PANTHER" id="PTHR42711:SF5">
    <property type="entry name" value="ABC TRANSPORTER ATP-BINDING PROTEIN NATA"/>
    <property type="match status" value="1"/>
</dbReference>
<accession>A0A1H8M476</accession>
<keyword evidence="5 7" id="KW-0067">ATP-binding</keyword>
<dbReference type="InterPro" id="IPR005895">
    <property type="entry name" value="ABC_transptr_haem_export_CcmA"/>
</dbReference>
<dbReference type="InterPro" id="IPR027417">
    <property type="entry name" value="P-loop_NTPase"/>
</dbReference>
<dbReference type="GO" id="GO:0022857">
    <property type="term" value="F:transmembrane transporter activity"/>
    <property type="evidence" value="ECO:0007669"/>
    <property type="project" value="InterPro"/>
</dbReference>
<dbReference type="AlphaFoldDB" id="A0A1H8M476"/>